<dbReference type="Proteomes" id="UP001215598">
    <property type="component" value="Unassembled WGS sequence"/>
</dbReference>
<feature type="region of interest" description="Disordered" evidence="1">
    <location>
        <begin position="1"/>
        <end position="121"/>
    </location>
</feature>
<keyword evidence="2" id="KW-0472">Membrane</keyword>
<feature type="compositionally biased region" description="Low complexity" evidence="1">
    <location>
        <begin position="17"/>
        <end position="44"/>
    </location>
</feature>
<keyword evidence="2" id="KW-1133">Transmembrane helix</keyword>
<reference evidence="3" key="1">
    <citation type="submission" date="2023-03" db="EMBL/GenBank/DDBJ databases">
        <title>Massive genome expansion in bonnet fungi (Mycena s.s.) driven by repeated elements and novel gene families across ecological guilds.</title>
        <authorList>
            <consortium name="Lawrence Berkeley National Laboratory"/>
            <person name="Harder C.B."/>
            <person name="Miyauchi S."/>
            <person name="Viragh M."/>
            <person name="Kuo A."/>
            <person name="Thoen E."/>
            <person name="Andreopoulos B."/>
            <person name="Lu D."/>
            <person name="Skrede I."/>
            <person name="Drula E."/>
            <person name="Henrissat B."/>
            <person name="Morin E."/>
            <person name="Kohler A."/>
            <person name="Barry K."/>
            <person name="LaButti K."/>
            <person name="Morin E."/>
            <person name="Salamov A."/>
            <person name="Lipzen A."/>
            <person name="Mereny Z."/>
            <person name="Hegedus B."/>
            <person name="Baldrian P."/>
            <person name="Stursova M."/>
            <person name="Weitz H."/>
            <person name="Taylor A."/>
            <person name="Grigoriev I.V."/>
            <person name="Nagy L.G."/>
            <person name="Martin F."/>
            <person name="Kauserud H."/>
        </authorList>
    </citation>
    <scope>NUCLEOTIDE SEQUENCE</scope>
    <source>
        <strain evidence="3">CBHHK182m</strain>
    </source>
</reference>
<evidence type="ECO:0000313" key="4">
    <source>
        <dbReference type="Proteomes" id="UP001215598"/>
    </source>
</evidence>
<dbReference type="AlphaFoldDB" id="A0AAD7JZ48"/>
<accession>A0AAD7JZ48</accession>
<evidence type="ECO:0000256" key="2">
    <source>
        <dbReference type="SAM" id="Phobius"/>
    </source>
</evidence>
<evidence type="ECO:0000256" key="1">
    <source>
        <dbReference type="SAM" id="MobiDB-lite"/>
    </source>
</evidence>
<protein>
    <recommendedName>
        <fullName evidence="5">Late embryogenesis abundant protein LEA-2 subgroup domain-containing protein</fullName>
    </recommendedName>
</protein>
<comment type="caution">
    <text evidence="3">The sequence shown here is derived from an EMBL/GenBank/DDBJ whole genome shotgun (WGS) entry which is preliminary data.</text>
</comment>
<gene>
    <name evidence="3" type="ORF">B0H16DRAFT_1509084</name>
</gene>
<evidence type="ECO:0008006" key="5">
    <source>
        <dbReference type="Google" id="ProtNLM"/>
    </source>
</evidence>
<dbReference type="SUPFAM" id="SSF117070">
    <property type="entry name" value="LEA14-like"/>
    <property type="match status" value="1"/>
</dbReference>
<dbReference type="Gene3D" id="2.60.40.1820">
    <property type="match status" value="1"/>
</dbReference>
<feature type="transmembrane region" description="Helical" evidence="2">
    <location>
        <begin position="170"/>
        <end position="193"/>
    </location>
</feature>
<keyword evidence="4" id="KW-1185">Reference proteome</keyword>
<sequence length="373" mass="41075">MAYNDPYAGQYGRYQHQSPPQQYAQPQYGQPQYGQSQYAQQPQYGEAAPEFNPYATSNQAHPTYEQGAYDNYGGGYRDDPPHDPFATPAHQNEAYAQHPSRQGTQHSYTDAPPPPPLAAKSIDETSRFDADEFTPSARGPKTASNLRKYRMEFQGPLWTRGGRGRCFGRFFCCTIMIIVFLFISILLSLVLFLRPPSIDFGDVAPMTAGTPVQLTANGIILNMGVNISVANPNFFAVKFKKITAQIYYPLDGNLTAIGNGTANNIALTSMATTNFTFPFAIDYQTSLDPNNKILVDLAEKCGIIGTKSNLKVQYKITLGLEIAFVTISPSISNTFTFPCPLTASDLQGLLGSTGINLGGREEVQTRHEEEEEE</sequence>
<name>A0AAD7JZ48_9AGAR</name>
<organism evidence="3 4">
    <name type="scientific">Mycena metata</name>
    <dbReference type="NCBI Taxonomy" id="1033252"/>
    <lineage>
        <taxon>Eukaryota</taxon>
        <taxon>Fungi</taxon>
        <taxon>Dikarya</taxon>
        <taxon>Basidiomycota</taxon>
        <taxon>Agaricomycotina</taxon>
        <taxon>Agaricomycetes</taxon>
        <taxon>Agaricomycetidae</taxon>
        <taxon>Agaricales</taxon>
        <taxon>Marasmiineae</taxon>
        <taxon>Mycenaceae</taxon>
        <taxon>Mycena</taxon>
    </lineage>
</organism>
<keyword evidence="2" id="KW-0812">Transmembrane</keyword>
<dbReference type="EMBL" id="JARKIB010000011">
    <property type="protein sequence ID" value="KAJ7774971.1"/>
    <property type="molecule type" value="Genomic_DNA"/>
</dbReference>
<feature type="compositionally biased region" description="Polar residues" evidence="1">
    <location>
        <begin position="99"/>
        <end position="108"/>
    </location>
</feature>
<proteinExistence type="predicted"/>
<evidence type="ECO:0000313" key="3">
    <source>
        <dbReference type="EMBL" id="KAJ7774971.1"/>
    </source>
</evidence>